<dbReference type="Gene3D" id="3.40.50.300">
    <property type="entry name" value="P-loop containing nucleotide triphosphate hydrolases"/>
    <property type="match status" value="1"/>
</dbReference>
<gene>
    <name evidence="3" type="ORF">OMAG_000522</name>
</gene>
<dbReference type="GO" id="GO:0005524">
    <property type="term" value="F:ATP binding"/>
    <property type="evidence" value="ECO:0007669"/>
    <property type="project" value="InterPro"/>
</dbReference>
<comment type="similarity">
    <text evidence="1">Belongs to the GSP E family.</text>
</comment>
<evidence type="ECO:0000313" key="3">
    <source>
        <dbReference type="EMBL" id="KJJ85617.1"/>
    </source>
</evidence>
<sequence length="352" mass="39288">MNDYLKEHLVNMIKVGASDLYLTAGSTLFLRINDTLTAYGKVLTGDEIKKMAYSLIDEAQIKKFEDTKELDFSFSIEGAARYRGNLFFQQGYIGLVVRLIPFELKNLKDCGLPEDAMKKFCSCHKGLVLVTGATGSGKSTTLAAIVNEINTTRSCHIMTIEDPIEFIHRNKKALINQREVGPDTKSFEVALKHVLREAPDVILIGELRDLETIQAALIIADTGHLVLGTLHTSDSVQTINRIIDVFPAHQQSQVRTQVSFVLVGVISQQLIPRSDGHGRVLAHEILMVNSPVRNMIRDNRVHQIYSTLQTSQKCGMCTMNQSLAELFKNKIISRENALSLSMDEEELLKMLG</sequence>
<dbReference type="GO" id="GO:0016887">
    <property type="term" value="F:ATP hydrolysis activity"/>
    <property type="evidence" value="ECO:0007669"/>
    <property type="project" value="InterPro"/>
</dbReference>
<dbReference type="AlphaFoldDB" id="A0A0F0CQQ7"/>
<accession>A0A0F0CQQ7</accession>
<dbReference type="Gene3D" id="3.30.450.90">
    <property type="match status" value="1"/>
</dbReference>
<dbReference type="InterPro" id="IPR001482">
    <property type="entry name" value="T2SS/T4SS_dom"/>
</dbReference>
<name>A0A0F0CQQ7_9BACT</name>
<dbReference type="InterPro" id="IPR003593">
    <property type="entry name" value="AAA+_ATPase"/>
</dbReference>
<dbReference type="Proteomes" id="UP000033428">
    <property type="component" value="Unassembled WGS sequence"/>
</dbReference>
<dbReference type="SMART" id="SM00382">
    <property type="entry name" value="AAA"/>
    <property type="match status" value="1"/>
</dbReference>
<evidence type="ECO:0000256" key="1">
    <source>
        <dbReference type="ARBA" id="ARBA00006611"/>
    </source>
</evidence>
<dbReference type="PATRIC" id="fig|1609969.3.peg.573"/>
<reference evidence="3 4" key="1">
    <citation type="submission" date="2015-02" db="EMBL/GenBank/DDBJ databases">
        <title>Single-cell genomics of uncultivated deep-branching MTB reveals a conserved set of magnetosome genes.</title>
        <authorList>
            <person name="Kolinko S."/>
            <person name="Richter M."/>
            <person name="Glockner F.O."/>
            <person name="Brachmann A."/>
            <person name="Schuler D."/>
        </authorList>
    </citation>
    <scope>NUCLEOTIDE SEQUENCE [LARGE SCALE GENOMIC DNA]</scope>
    <source>
        <strain evidence="3">SKK-01</strain>
    </source>
</reference>
<evidence type="ECO:0000313" key="4">
    <source>
        <dbReference type="Proteomes" id="UP000033428"/>
    </source>
</evidence>
<dbReference type="InterPro" id="IPR027417">
    <property type="entry name" value="P-loop_NTPase"/>
</dbReference>
<proteinExistence type="inferred from homology"/>
<organism evidence="3 4">
    <name type="scientific">Candidatus Omnitrophus magneticus</name>
    <dbReference type="NCBI Taxonomy" id="1609969"/>
    <lineage>
        <taxon>Bacteria</taxon>
        <taxon>Pseudomonadati</taxon>
        <taxon>Candidatus Omnitrophota</taxon>
        <taxon>Candidatus Omnitrophus</taxon>
    </lineage>
</organism>
<dbReference type="Pfam" id="PF00437">
    <property type="entry name" value="T2SSE"/>
    <property type="match status" value="1"/>
</dbReference>
<feature type="domain" description="Bacterial type II secretion system protein E" evidence="2">
    <location>
        <begin position="195"/>
        <end position="209"/>
    </location>
</feature>
<dbReference type="PANTHER" id="PTHR30486">
    <property type="entry name" value="TWITCHING MOTILITY PROTEIN PILT"/>
    <property type="match status" value="1"/>
</dbReference>
<comment type="caution">
    <text evidence="3">The sequence shown here is derived from an EMBL/GenBank/DDBJ whole genome shotgun (WGS) entry which is preliminary data.</text>
</comment>
<dbReference type="InterPro" id="IPR050921">
    <property type="entry name" value="T4SS_GSP_E_ATPase"/>
</dbReference>
<protein>
    <submittedName>
        <fullName evidence="3">Twitching motility protein PilT</fullName>
    </submittedName>
</protein>
<dbReference type="SUPFAM" id="SSF52540">
    <property type="entry name" value="P-loop containing nucleoside triphosphate hydrolases"/>
    <property type="match status" value="1"/>
</dbReference>
<dbReference type="CDD" id="cd01131">
    <property type="entry name" value="PilT"/>
    <property type="match status" value="1"/>
</dbReference>
<dbReference type="InterPro" id="IPR006321">
    <property type="entry name" value="PilT/PilU"/>
</dbReference>
<dbReference type="NCBIfam" id="TIGR01420">
    <property type="entry name" value="pilT_fam"/>
    <property type="match status" value="1"/>
</dbReference>
<dbReference type="EMBL" id="JYNY01000113">
    <property type="protein sequence ID" value="KJJ85617.1"/>
    <property type="molecule type" value="Genomic_DNA"/>
</dbReference>
<evidence type="ECO:0000259" key="2">
    <source>
        <dbReference type="PROSITE" id="PS00662"/>
    </source>
</evidence>
<dbReference type="PROSITE" id="PS00662">
    <property type="entry name" value="T2SP_E"/>
    <property type="match status" value="1"/>
</dbReference>
<keyword evidence="4" id="KW-1185">Reference proteome</keyword>